<feature type="binding site" evidence="1">
    <location>
        <position position="143"/>
    </location>
    <ligand>
        <name>Zn(2+)</name>
        <dbReference type="ChEBI" id="CHEBI:29105"/>
    </ligand>
</feature>
<dbReference type="STRING" id="388357.GCA_001580365_01447"/>
<dbReference type="EMBL" id="BJZS01000031">
    <property type="protein sequence ID" value="GEO95145.1"/>
    <property type="molecule type" value="Genomic_DNA"/>
</dbReference>
<dbReference type="AlphaFoldDB" id="A0A512IBR6"/>
<sequence length="311" mass="32754">MGTVPVPLHRPTGPGGPARTVHNRLPGGRDRRGRSYGGRMDTVSAGRGLDRAADLPDPEGLARSAGLPHAAGSPRAADPPDPARAADLARGTGSRDDPDRVRAADVPHSAGSHPEDAFRAVLCGDGLRRCPWAPTGPAALEEHDHRWGAPPVDSPGWFEALSLEIFQAGLARWSIAQRRDGLRRAFRGFVAGDVAELTEDAVDELLLDPAVIRNRVKIEAVVHNTRACAGLAPADWAELAGEPPAGAQPPVTVLELTRRSPEADRLAARFKQLGLVFVGRTTAHGFLLRTGVLPGHLAQCFRTGPGTAGSG</sequence>
<dbReference type="InterPro" id="IPR011257">
    <property type="entry name" value="DNA_glycosylase"/>
</dbReference>
<reference evidence="3 4" key="1">
    <citation type="submission" date="2019-07" db="EMBL/GenBank/DDBJ databases">
        <title>Whole genome shotgun sequence of Kocuria turfanensis NBRC 107627.</title>
        <authorList>
            <person name="Hosoyama A."/>
            <person name="Uohara A."/>
            <person name="Ohji S."/>
            <person name="Ichikawa N."/>
        </authorList>
    </citation>
    <scope>NUCLEOTIDE SEQUENCE [LARGE SCALE GENOMIC DNA]</scope>
    <source>
        <strain evidence="3 4">NBRC 107627</strain>
    </source>
</reference>
<evidence type="ECO:0008006" key="5">
    <source>
        <dbReference type="Google" id="ProtNLM"/>
    </source>
</evidence>
<dbReference type="Proteomes" id="UP000321103">
    <property type="component" value="Unassembled WGS sequence"/>
</dbReference>
<name>A0A512IBR6_9MICC</name>
<feature type="binding site" evidence="1">
    <location>
        <position position="300"/>
    </location>
    <ligand>
        <name>Zn(2+)</name>
        <dbReference type="ChEBI" id="CHEBI:29105"/>
    </ligand>
</feature>
<dbReference type="PANTHER" id="PTHR30037">
    <property type="entry name" value="DNA-3-METHYLADENINE GLYCOSYLASE 1"/>
    <property type="match status" value="1"/>
</dbReference>
<gene>
    <name evidence="3" type="ORF">KTU01_12680</name>
</gene>
<accession>A0A512IBR6</accession>
<dbReference type="PANTHER" id="PTHR30037:SF4">
    <property type="entry name" value="DNA-3-METHYLADENINE GLYCOSYLASE I"/>
    <property type="match status" value="1"/>
</dbReference>
<evidence type="ECO:0000256" key="1">
    <source>
        <dbReference type="PIRSR" id="PIRSR605019-1"/>
    </source>
</evidence>
<dbReference type="SUPFAM" id="SSF48150">
    <property type="entry name" value="DNA-glycosylase"/>
    <property type="match status" value="1"/>
</dbReference>
<dbReference type="InterPro" id="IPR052891">
    <property type="entry name" value="DNA-3mA_glycosylase"/>
</dbReference>
<organism evidence="3 4">
    <name type="scientific">Kocuria turfanensis</name>
    <dbReference type="NCBI Taxonomy" id="388357"/>
    <lineage>
        <taxon>Bacteria</taxon>
        <taxon>Bacillati</taxon>
        <taxon>Actinomycetota</taxon>
        <taxon>Actinomycetes</taxon>
        <taxon>Micrococcales</taxon>
        <taxon>Micrococcaceae</taxon>
        <taxon>Kocuria</taxon>
    </lineage>
</organism>
<dbReference type="GO" id="GO:0008725">
    <property type="term" value="F:DNA-3-methyladenine glycosylase activity"/>
    <property type="evidence" value="ECO:0007669"/>
    <property type="project" value="InterPro"/>
</dbReference>
<dbReference type="Gene3D" id="1.10.340.30">
    <property type="entry name" value="Hypothetical protein, domain 2"/>
    <property type="match status" value="1"/>
</dbReference>
<keyword evidence="1" id="KW-0862">Zinc</keyword>
<dbReference type="Pfam" id="PF03352">
    <property type="entry name" value="Adenine_glyco"/>
    <property type="match status" value="1"/>
</dbReference>
<evidence type="ECO:0000313" key="4">
    <source>
        <dbReference type="Proteomes" id="UP000321103"/>
    </source>
</evidence>
<feature type="binding site" evidence="1">
    <location>
        <position position="296"/>
    </location>
    <ligand>
        <name>Zn(2+)</name>
        <dbReference type="ChEBI" id="CHEBI:29105"/>
    </ligand>
</feature>
<keyword evidence="4" id="KW-1185">Reference proteome</keyword>
<dbReference type="GO" id="GO:0046872">
    <property type="term" value="F:metal ion binding"/>
    <property type="evidence" value="ECO:0007669"/>
    <property type="project" value="UniProtKB-KW"/>
</dbReference>
<feature type="binding site" evidence="1">
    <location>
        <position position="130"/>
    </location>
    <ligand>
        <name>Zn(2+)</name>
        <dbReference type="ChEBI" id="CHEBI:29105"/>
    </ligand>
</feature>
<protein>
    <recommendedName>
        <fullName evidence="5">DNA-3-methyladenine glycosylase I</fullName>
    </recommendedName>
</protein>
<evidence type="ECO:0000313" key="3">
    <source>
        <dbReference type="EMBL" id="GEO95145.1"/>
    </source>
</evidence>
<evidence type="ECO:0000256" key="2">
    <source>
        <dbReference type="SAM" id="MobiDB-lite"/>
    </source>
</evidence>
<keyword evidence="1" id="KW-0479">Metal-binding</keyword>
<feature type="compositionally biased region" description="Basic and acidic residues" evidence="2">
    <location>
        <begin position="93"/>
        <end position="105"/>
    </location>
</feature>
<proteinExistence type="predicted"/>
<dbReference type="GO" id="GO:0006284">
    <property type="term" value="P:base-excision repair"/>
    <property type="evidence" value="ECO:0007669"/>
    <property type="project" value="InterPro"/>
</dbReference>
<comment type="caution">
    <text evidence="3">The sequence shown here is derived from an EMBL/GenBank/DDBJ whole genome shotgun (WGS) entry which is preliminary data.</text>
</comment>
<dbReference type="InterPro" id="IPR005019">
    <property type="entry name" value="Adenine_glyco"/>
</dbReference>
<feature type="region of interest" description="Disordered" evidence="2">
    <location>
        <begin position="1"/>
        <end position="113"/>
    </location>
</feature>